<keyword evidence="2" id="KW-1185">Reference proteome</keyword>
<sequence length="208" mass="23310">MPAVIIYYQSYICTCLSEWEGGVCDSLCLTSSCPPGVSQNDWSKNFTQIAQISYDETNRRVREIEELDFSTGRDYFDVLYLHNINVEYRLNLRTRQCNTTTLSRPFIPFGVPPDARYDVEYTVGPANIPEEHITVIRFDGNITEGAYFGTVTSPDCVPVTSGFFSNRTGFIHSTFYDITTGIPDPSVFVPPRSAHGCKRGSSPITSVL</sequence>
<dbReference type="PANTHER" id="PTHR10697:SF1">
    <property type="entry name" value="MAMMALIAN EPENDYMIN-RELATED PROTEIN 1"/>
    <property type="match status" value="1"/>
</dbReference>
<dbReference type="GO" id="GO:0005576">
    <property type="term" value="C:extracellular region"/>
    <property type="evidence" value="ECO:0007669"/>
    <property type="project" value="InterPro"/>
</dbReference>
<dbReference type="Proteomes" id="UP000245119">
    <property type="component" value="Linkage Group LG8"/>
</dbReference>
<reference evidence="1 2" key="1">
    <citation type="submission" date="2018-04" db="EMBL/GenBank/DDBJ databases">
        <title>The genome of golden apple snail Pomacea canaliculata provides insight into stress tolerance and invasive adaptation.</title>
        <authorList>
            <person name="Liu C."/>
            <person name="Liu B."/>
            <person name="Ren Y."/>
            <person name="Zhang Y."/>
            <person name="Wang H."/>
            <person name="Li S."/>
            <person name="Jiang F."/>
            <person name="Yin L."/>
            <person name="Zhang G."/>
            <person name="Qian W."/>
            <person name="Fan W."/>
        </authorList>
    </citation>
    <scope>NUCLEOTIDE SEQUENCE [LARGE SCALE GENOMIC DNA]</scope>
    <source>
        <strain evidence="1">SZHN2017</strain>
        <tissue evidence="1">Muscle</tissue>
    </source>
</reference>
<organism evidence="1 2">
    <name type="scientific">Pomacea canaliculata</name>
    <name type="common">Golden apple snail</name>
    <dbReference type="NCBI Taxonomy" id="400727"/>
    <lineage>
        <taxon>Eukaryota</taxon>
        <taxon>Metazoa</taxon>
        <taxon>Spiralia</taxon>
        <taxon>Lophotrochozoa</taxon>
        <taxon>Mollusca</taxon>
        <taxon>Gastropoda</taxon>
        <taxon>Caenogastropoda</taxon>
        <taxon>Architaenioglossa</taxon>
        <taxon>Ampullarioidea</taxon>
        <taxon>Ampullariidae</taxon>
        <taxon>Pomacea</taxon>
    </lineage>
</organism>
<dbReference type="EMBL" id="PZQS01000008">
    <property type="protein sequence ID" value="PVD25957.1"/>
    <property type="molecule type" value="Genomic_DNA"/>
</dbReference>
<dbReference type="SMART" id="SM00026">
    <property type="entry name" value="EPEND"/>
    <property type="match status" value="1"/>
</dbReference>
<dbReference type="GO" id="GO:0007160">
    <property type="term" value="P:cell-matrix adhesion"/>
    <property type="evidence" value="ECO:0007669"/>
    <property type="project" value="InterPro"/>
</dbReference>
<dbReference type="OrthoDB" id="6084362at2759"/>
<dbReference type="GO" id="GO:0005509">
    <property type="term" value="F:calcium ion binding"/>
    <property type="evidence" value="ECO:0007669"/>
    <property type="project" value="InterPro"/>
</dbReference>
<evidence type="ECO:0000313" key="1">
    <source>
        <dbReference type="EMBL" id="PVD25957.1"/>
    </source>
</evidence>
<dbReference type="Pfam" id="PF00811">
    <property type="entry name" value="Ependymin"/>
    <property type="match status" value="1"/>
</dbReference>
<dbReference type="AlphaFoldDB" id="A0A2T7NXP9"/>
<dbReference type="InterPro" id="IPR001299">
    <property type="entry name" value="Ependymin"/>
</dbReference>
<accession>A0A2T7NXP9</accession>
<protein>
    <submittedName>
        <fullName evidence="1">Uncharacterized protein</fullName>
    </submittedName>
</protein>
<name>A0A2T7NXP9_POMCA</name>
<proteinExistence type="predicted"/>
<gene>
    <name evidence="1" type="ORF">C0Q70_13623</name>
</gene>
<dbReference type="PANTHER" id="PTHR10697">
    <property type="entry name" value="MAMMALIAN EPENDYMIN-RELATED PROTEIN 1"/>
    <property type="match status" value="1"/>
</dbReference>
<evidence type="ECO:0000313" key="2">
    <source>
        <dbReference type="Proteomes" id="UP000245119"/>
    </source>
</evidence>
<comment type="caution">
    <text evidence="1">The sequence shown here is derived from an EMBL/GenBank/DDBJ whole genome shotgun (WGS) entry which is preliminary data.</text>
</comment>
<dbReference type="GO" id="GO:0005764">
    <property type="term" value="C:lysosome"/>
    <property type="evidence" value="ECO:0007669"/>
    <property type="project" value="TreeGrafter"/>
</dbReference>